<reference evidence="2" key="1">
    <citation type="submission" date="2016-12" db="EMBL/GenBank/DDBJ databases">
        <authorList>
            <person name="Moulin L."/>
        </authorList>
    </citation>
    <scope>NUCLEOTIDE SEQUENCE [LARGE SCALE GENOMIC DNA]</scope>
    <source>
        <strain evidence="2">STM 7183</strain>
    </source>
</reference>
<accession>A0A1N7SVT8</accession>
<feature type="compositionally biased region" description="Basic and acidic residues" evidence="1">
    <location>
        <begin position="15"/>
        <end position="31"/>
    </location>
</feature>
<protein>
    <submittedName>
        <fullName evidence="2">Uncharacterized protein</fullName>
    </submittedName>
</protein>
<evidence type="ECO:0000313" key="3">
    <source>
        <dbReference type="Proteomes" id="UP000195569"/>
    </source>
</evidence>
<gene>
    <name evidence="2" type="ORF">BN2476_1240049</name>
</gene>
<feature type="region of interest" description="Disordered" evidence="1">
    <location>
        <begin position="1"/>
        <end position="63"/>
    </location>
</feature>
<evidence type="ECO:0000313" key="2">
    <source>
        <dbReference type="EMBL" id="SIT51588.1"/>
    </source>
</evidence>
<comment type="caution">
    <text evidence="2">The sequence shown here is derived from an EMBL/GenBank/DDBJ whole genome shotgun (WGS) entry which is preliminary data.</text>
</comment>
<evidence type="ECO:0000256" key="1">
    <source>
        <dbReference type="SAM" id="MobiDB-lite"/>
    </source>
</evidence>
<organism evidence="2 3">
    <name type="scientific">Paraburkholderia piptadeniae</name>
    <dbReference type="NCBI Taxonomy" id="1701573"/>
    <lineage>
        <taxon>Bacteria</taxon>
        <taxon>Pseudomonadati</taxon>
        <taxon>Pseudomonadota</taxon>
        <taxon>Betaproteobacteria</taxon>
        <taxon>Burkholderiales</taxon>
        <taxon>Burkholderiaceae</taxon>
        <taxon>Paraburkholderia</taxon>
    </lineage>
</organism>
<proteinExistence type="predicted"/>
<dbReference type="AlphaFoldDB" id="A0A1N7SVT8"/>
<feature type="compositionally biased region" description="Polar residues" evidence="1">
    <location>
        <begin position="52"/>
        <end position="63"/>
    </location>
</feature>
<dbReference type="EMBL" id="CYGY02000124">
    <property type="protein sequence ID" value="SIT51588.1"/>
    <property type="molecule type" value="Genomic_DNA"/>
</dbReference>
<name>A0A1N7SVT8_9BURK</name>
<keyword evidence="3" id="KW-1185">Reference proteome</keyword>
<sequence length="63" mass="7115">MSPAKKDPPPGLDGGPEHAPKVRDNRYDFRNLGRYMTTCRNNNSDTREKQQEGYSRSGCSVNN</sequence>
<dbReference type="Proteomes" id="UP000195569">
    <property type="component" value="Unassembled WGS sequence"/>
</dbReference>